<evidence type="ECO:0000313" key="9">
    <source>
        <dbReference type="EnsemblPlants" id="AET3Gv20426900.1"/>
    </source>
</evidence>
<dbReference type="EC" id="3.6.1.31" evidence="3"/>
<evidence type="ECO:0000256" key="2">
    <source>
        <dbReference type="ARBA" id="ARBA00005204"/>
    </source>
</evidence>
<keyword evidence="7" id="KW-0067">ATP-binding</keyword>
<dbReference type="CDD" id="cd11534">
    <property type="entry name" value="NTP-PPase_HisIE_like"/>
    <property type="match status" value="1"/>
</dbReference>
<proteinExistence type="predicted"/>
<dbReference type="GO" id="GO:0000105">
    <property type="term" value="P:L-histidine biosynthetic process"/>
    <property type="evidence" value="ECO:0007669"/>
    <property type="project" value="UniProtKB-UniPathway"/>
</dbReference>
<reference evidence="9" key="4">
    <citation type="submission" date="2019-03" db="UniProtKB">
        <authorList>
            <consortium name="EnsemblPlants"/>
        </authorList>
    </citation>
    <scope>IDENTIFICATION</scope>
</reference>
<evidence type="ECO:0000256" key="3">
    <source>
        <dbReference type="ARBA" id="ARBA00012414"/>
    </source>
</evidence>
<keyword evidence="8" id="KW-0368">Histidine biosynthesis</keyword>
<reference evidence="9" key="3">
    <citation type="journal article" date="2017" name="Nature">
        <title>Genome sequence of the progenitor of the wheat D genome Aegilops tauschii.</title>
        <authorList>
            <person name="Luo M.C."/>
            <person name="Gu Y.Q."/>
            <person name="Puiu D."/>
            <person name="Wang H."/>
            <person name="Twardziok S.O."/>
            <person name="Deal K.R."/>
            <person name="Huo N."/>
            <person name="Zhu T."/>
            <person name="Wang L."/>
            <person name="Wang Y."/>
            <person name="McGuire P.E."/>
            <person name="Liu S."/>
            <person name="Long H."/>
            <person name="Ramasamy R.K."/>
            <person name="Rodriguez J.C."/>
            <person name="Van S.L."/>
            <person name="Yuan L."/>
            <person name="Wang Z."/>
            <person name="Xia Z."/>
            <person name="Xiao L."/>
            <person name="Anderson O.D."/>
            <person name="Ouyang S."/>
            <person name="Liang Y."/>
            <person name="Zimin A.V."/>
            <person name="Pertea G."/>
            <person name="Qi P."/>
            <person name="Bennetzen J.L."/>
            <person name="Dai X."/>
            <person name="Dawson M.W."/>
            <person name="Muller H.G."/>
            <person name="Kugler K."/>
            <person name="Rivarola-Duarte L."/>
            <person name="Spannagl M."/>
            <person name="Mayer K.F.X."/>
            <person name="Lu F.H."/>
            <person name="Bevan M.W."/>
            <person name="Leroy P."/>
            <person name="Li P."/>
            <person name="You F.M."/>
            <person name="Sun Q."/>
            <person name="Liu Z."/>
            <person name="Lyons E."/>
            <person name="Wicker T."/>
            <person name="Salzberg S.L."/>
            <person name="Devos K.M."/>
            <person name="Dvorak J."/>
        </authorList>
    </citation>
    <scope>NUCLEOTIDE SEQUENCE [LARGE SCALE GENOMIC DNA]</scope>
    <source>
        <strain evidence="9">cv. AL8/78</strain>
    </source>
</reference>
<evidence type="ECO:0000256" key="4">
    <source>
        <dbReference type="ARBA" id="ARBA00022605"/>
    </source>
</evidence>
<evidence type="ECO:0000313" key="10">
    <source>
        <dbReference type="Proteomes" id="UP000015105"/>
    </source>
</evidence>
<dbReference type="Pfam" id="PF01503">
    <property type="entry name" value="PRA-PH"/>
    <property type="match status" value="1"/>
</dbReference>
<dbReference type="Gene3D" id="1.10.287.1080">
    <property type="entry name" value="MazG-like"/>
    <property type="match status" value="1"/>
</dbReference>
<dbReference type="GO" id="GO:0005524">
    <property type="term" value="F:ATP binding"/>
    <property type="evidence" value="ECO:0007669"/>
    <property type="project" value="UniProtKB-KW"/>
</dbReference>
<dbReference type="AlphaFoldDB" id="A0A453EQW7"/>
<sequence length="165" mass="19109">MDLHAIQGQRPATILQSMMHYKVQRYLSLMNLPVNMNLLELKYYCISQSNQERQVATTLYSLEDTISRRKEEIVTEGSGKPSWTKKLLLDNQLLCSKIREEAGELIETLLENEDKSRTASEMADLLYHAMVLLSVRDVKMEEVLEVLRRRFSQSGVEEKASRKKS</sequence>
<reference evidence="10" key="2">
    <citation type="journal article" date="2017" name="Nat. Plants">
        <title>The Aegilops tauschii genome reveals multiple impacts of transposons.</title>
        <authorList>
            <person name="Zhao G."/>
            <person name="Zou C."/>
            <person name="Li K."/>
            <person name="Wang K."/>
            <person name="Li T."/>
            <person name="Gao L."/>
            <person name="Zhang X."/>
            <person name="Wang H."/>
            <person name="Yang Z."/>
            <person name="Liu X."/>
            <person name="Jiang W."/>
            <person name="Mao L."/>
            <person name="Kong X."/>
            <person name="Jiao Y."/>
            <person name="Jia J."/>
        </authorList>
    </citation>
    <scope>NUCLEOTIDE SEQUENCE [LARGE SCALE GENOMIC DNA]</scope>
    <source>
        <strain evidence="10">cv. AL8/78</strain>
    </source>
</reference>
<dbReference type="InterPro" id="IPR021130">
    <property type="entry name" value="PRib-ATP_PPHydrolase-like"/>
</dbReference>
<evidence type="ECO:0000256" key="8">
    <source>
        <dbReference type="ARBA" id="ARBA00023102"/>
    </source>
</evidence>
<keyword evidence="10" id="KW-1185">Reference proteome</keyword>
<evidence type="ECO:0000256" key="6">
    <source>
        <dbReference type="ARBA" id="ARBA00022801"/>
    </source>
</evidence>
<evidence type="ECO:0000256" key="1">
    <source>
        <dbReference type="ARBA" id="ARBA00001460"/>
    </source>
</evidence>
<keyword evidence="5" id="KW-0547">Nucleotide-binding</keyword>
<dbReference type="SUPFAM" id="SSF101386">
    <property type="entry name" value="all-alpha NTP pyrophosphatases"/>
    <property type="match status" value="1"/>
</dbReference>
<dbReference type="UniPathway" id="UPA00031">
    <property type="reaction ID" value="UER00007"/>
</dbReference>
<evidence type="ECO:0000256" key="5">
    <source>
        <dbReference type="ARBA" id="ARBA00022741"/>
    </source>
</evidence>
<keyword evidence="4" id="KW-0028">Amino-acid biosynthesis</keyword>
<dbReference type="EnsemblPlants" id="AET3Gv20426900.1">
    <property type="protein sequence ID" value="AET3Gv20426900.1"/>
    <property type="gene ID" value="AET3Gv20426900"/>
</dbReference>
<dbReference type="PANTHER" id="PTHR42945">
    <property type="entry name" value="HISTIDINE BIOSYNTHESIS BIFUNCTIONAL PROTEIN"/>
    <property type="match status" value="1"/>
</dbReference>
<keyword evidence="6" id="KW-0378">Hydrolase</keyword>
<dbReference type="InterPro" id="IPR008179">
    <property type="entry name" value="HisE"/>
</dbReference>
<comment type="catalytic activity">
    <reaction evidence="1">
        <text>1-(5-phospho-beta-D-ribosyl)-ATP + H2O = 1-(5-phospho-beta-D-ribosyl)-5'-AMP + diphosphate + H(+)</text>
        <dbReference type="Rhea" id="RHEA:22828"/>
        <dbReference type="ChEBI" id="CHEBI:15377"/>
        <dbReference type="ChEBI" id="CHEBI:15378"/>
        <dbReference type="ChEBI" id="CHEBI:33019"/>
        <dbReference type="ChEBI" id="CHEBI:59457"/>
        <dbReference type="ChEBI" id="CHEBI:73183"/>
        <dbReference type="EC" id="3.6.1.31"/>
    </reaction>
</comment>
<evidence type="ECO:0000256" key="7">
    <source>
        <dbReference type="ARBA" id="ARBA00022840"/>
    </source>
</evidence>
<dbReference type="NCBIfam" id="TIGR03188">
    <property type="entry name" value="histidine_hisI"/>
    <property type="match status" value="1"/>
</dbReference>
<organism evidence="9 10">
    <name type="scientific">Aegilops tauschii subsp. strangulata</name>
    <name type="common">Goatgrass</name>
    <dbReference type="NCBI Taxonomy" id="200361"/>
    <lineage>
        <taxon>Eukaryota</taxon>
        <taxon>Viridiplantae</taxon>
        <taxon>Streptophyta</taxon>
        <taxon>Embryophyta</taxon>
        <taxon>Tracheophyta</taxon>
        <taxon>Spermatophyta</taxon>
        <taxon>Magnoliopsida</taxon>
        <taxon>Liliopsida</taxon>
        <taxon>Poales</taxon>
        <taxon>Poaceae</taxon>
        <taxon>BOP clade</taxon>
        <taxon>Pooideae</taxon>
        <taxon>Triticodae</taxon>
        <taxon>Triticeae</taxon>
        <taxon>Triticinae</taxon>
        <taxon>Aegilops</taxon>
    </lineage>
</organism>
<dbReference type="Gramene" id="AET3Gv20426900.1">
    <property type="protein sequence ID" value="AET3Gv20426900.1"/>
    <property type="gene ID" value="AET3Gv20426900"/>
</dbReference>
<comment type="pathway">
    <text evidence="2">Amino-acid biosynthesis; L-histidine biosynthesis; L-histidine from 5-phospho-alpha-D-ribose 1-diphosphate: step 2/9.</text>
</comment>
<dbReference type="GO" id="GO:0004636">
    <property type="term" value="F:phosphoribosyl-ATP diphosphatase activity"/>
    <property type="evidence" value="ECO:0007669"/>
    <property type="project" value="UniProtKB-EC"/>
</dbReference>
<dbReference type="PANTHER" id="PTHR42945:SF1">
    <property type="entry name" value="HISTIDINE BIOSYNTHESIS BIFUNCTIONAL PROTEIN HIS7"/>
    <property type="match status" value="1"/>
</dbReference>
<accession>A0A453EQW7</accession>
<name>A0A453EQW7_AEGTS</name>
<protein>
    <recommendedName>
        <fullName evidence="3">phosphoribosyl-ATP diphosphatase</fullName>
        <ecNumber evidence="3">3.6.1.31</ecNumber>
    </recommendedName>
</protein>
<reference evidence="9" key="5">
    <citation type="journal article" date="2021" name="G3 (Bethesda)">
        <title>Aegilops tauschii genome assembly Aet v5.0 features greater sequence contiguity and improved annotation.</title>
        <authorList>
            <person name="Wang L."/>
            <person name="Zhu T."/>
            <person name="Rodriguez J.C."/>
            <person name="Deal K.R."/>
            <person name="Dubcovsky J."/>
            <person name="McGuire P.E."/>
            <person name="Lux T."/>
            <person name="Spannagl M."/>
            <person name="Mayer K.F.X."/>
            <person name="Baldrich P."/>
            <person name="Meyers B.C."/>
            <person name="Huo N."/>
            <person name="Gu Y.Q."/>
            <person name="Zhou H."/>
            <person name="Devos K.M."/>
            <person name="Bennetzen J.L."/>
            <person name="Unver T."/>
            <person name="Budak H."/>
            <person name="Gulick P.J."/>
            <person name="Galiba G."/>
            <person name="Kalapos B."/>
            <person name="Nelson D.R."/>
            <person name="Li P."/>
            <person name="You F.M."/>
            <person name="Luo M.C."/>
            <person name="Dvorak J."/>
        </authorList>
    </citation>
    <scope>NUCLEOTIDE SEQUENCE [LARGE SCALE GENOMIC DNA]</scope>
    <source>
        <strain evidence="9">cv. AL8/78</strain>
    </source>
</reference>
<dbReference type="Proteomes" id="UP000015105">
    <property type="component" value="Chromosome 3D"/>
</dbReference>
<reference evidence="10" key="1">
    <citation type="journal article" date="2014" name="Science">
        <title>Ancient hybridizations among the ancestral genomes of bread wheat.</title>
        <authorList>
            <consortium name="International Wheat Genome Sequencing Consortium,"/>
            <person name="Marcussen T."/>
            <person name="Sandve S.R."/>
            <person name="Heier L."/>
            <person name="Spannagl M."/>
            <person name="Pfeifer M."/>
            <person name="Jakobsen K.S."/>
            <person name="Wulff B.B."/>
            <person name="Steuernagel B."/>
            <person name="Mayer K.F."/>
            <person name="Olsen O.A."/>
        </authorList>
    </citation>
    <scope>NUCLEOTIDE SEQUENCE [LARGE SCALE GENOMIC DNA]</scope>
    <source>
        <strain evidence="10">cv. AL8/78</strain>
    </source>
</reference>